<evidence type="ECO:0000313" key="3">
    <source>
        <dbReference type="EMBL" id="RTZ16925.1"/>
    </source>
</evidence>
<feature type="transmembrane region" description="Helical" evidence="1">
    <location>
        <begin position="194"/>
        <end position="218"/>
    </location>
</feature>
<evidence type="ECO:0000259" key="2">
    <source>
        <dbReference type="Pfam" id="PF14378"/>
    </source>
</evidence>
<name>A0A3S0MKJ6_9VIBR</name>
<sequence>MRKEASPILHNVKSDGVIYLIIAVIALSVTLFSSLSGYGNRISLFAYMYAMPAVVMVTVAVVAVGYFFVLAARREPRPLLCYWTQIQCMFASRARIASGFILLTGLSVFISSFSTMKGLIPLIHPFEYDRVFHDIDFWLAGGHEPWLIAHSILSSPYFTLVINYSYKIWFFLLWGILSYFILAKSSFERTRYLISWILCWTVLGMVVAMALSSAGPAFTMKLDPSNRDYVELMSLLNQQDIWLETHNLTGVMALKTQDDLWQAYSVGKEMLGSGISAMPSMHVSMAVLMMLAMSQINKALGAIFGLFACIIFVGSFFLGWHYMIDGLVSGVLTVVIWHVSGRISAAVVTSRA</sequence>
<comment type="caution">
    <text evidence="3">The sequence shown here is derived from an EMBL/GenBank/DDBJ whole genome shotgun (WGS) entry which is preliminary data.</text>
</comment>
<keyword evidence="4" id="KW-1185">Reference proteome</keyword>
<keyword evidence="1" id="KW-0812">Transmembrane</keyword>
<evidence type="ECO:0000313" key="4">
    <source>
        <dbReference type="Proteomes" id="UP000268973"/>
    </source>
</evidence>
<dbReference type="AlphaFoldDB" id="A0A3S0MKJ6"/>
<feature type="transmembrane region" description="Helical" evidence="1">
    <location>
        <begin position="93"/>
        <end position="113"/>
    </location>
</feature>
<keyword evidence="1" id="KW-1133">Transmembrane helix</keyword>
<organism evidence="3 4">
    <name type="scientific">Vibrio aquaticus</name>
    <dbReference type="NCBI Taxonomy" id="2496559"/>
    <lineage>
        <taxon>Bacteria</taxon>
        <taxon>Pseudomonadati</taxon>
        <taxon>Pseudomonadota</taxon>
        <taxon>Gammaproteobacteria</taxon>
        <taxon>Vibrionales</taxon>
        <taxon>Vibrionaceae</taxon>
        <taxon>Vibrio</taxon>
    </lineage>
</organism>
<protein>
    <recommendedName>
        <fullName evidence="2">Inositolphosphotransferase Aur1/Ipt1 domain-containing protein</fullName>
    </recommendedName>
</protein>
<feature type="transmembrane region" description="Helical" evidence="1">
    <location>
        <begin position="270"/>
        <end position="292"/>
    </location>
</feature>
<evidence type="ECO:0000256" key="1">
    <source>
        <dbReference type="SAM" id="Phobius"/>
    </source>
</evidence>
<feature type="transmembrane region" description="Helical" evidence="1">
    <location>
        <begin position="299"/>
        <end position="320"/>
    </location>
</feature>
<dbReference type="GO" id="GO:0016020">
    <property type="term" value="C:membrane"/>
    <property type="evidence" value="ECO:0007669"/>
    <property type="project" value="UniProtKB-SubCell"/>
</dbReference>
<feature type="transmembrane region" description="Helical" evidence="1">
    <location>
        <begin position="164"/>
        <end position="182"/>
    </location>
</feature>
<dbReference type="EMBL" id="RXZH01000002">
    <property type="protein sequence ID" value="RTZ16925.1"/>
    <property type="molecule type" value="Genomic_DNA"/>
</dbReference>
<feature type="transmembrane region" description="Helical" evidence="1">
    <location>
        <begin position="16"/>
        <end position="35"/>
    </location>
</feature>
<accession>A0A3S0MKJ6</accession>
<gene>
    <name evidence="3" type="ORF">EJ063_06865</name>
</gene>
<feature type="transmembrane region" description="Helical" evidence="1">
    <location>
        <begin position="47"/>
        <end position="72"/>
    </location>
</feature>
<feature type="transmembrane region" description="Helical" evidence="1">
    <location>
        <begin position="326"/>
        <end position="348"/>
    </location>
</feature>
<dbReference type="Pfam" id="PF14378">
    <property type="entry name" value="PAP2_3"/>
    <property type="match status" value="1"/>
</dbReference>
<dbReference type="InterPro" id="IPR026841">
    <property type="entry name" value="Aur1/Ipt1"/>
</dbReference>
<keyword evidence="1" id="KW-0472">Membrane</keyword>
<dbReference type="OrthoDB" id="9816314at2"/>
<proteinExistence type="predicted"/>
<feature type="domain" description="Inositolphosphotransferase Aur1/Ipt1" evidence="2">
    <location>
        <begin position="132"/>
        <end position="337"/>
    </location>
</feature>
<dbReference type="Proteomes" id="UP000268973">
    <property type="component" value="Unassembled WGS sequence"/>
</dbReference>
<reference evidence="3 4" key="1">
    <citation type="submission" date="2018-12" db="EMBL/GenBank/DDBJ databases">
        <title>Vibrio sp. isolated from China Sea.</title>
        <authorList>
            <person name="Li Y."/>
        </authorList>
    </citation>
    <scope>NUCLEOTIDE SEQUENCE [LARGE SCALE GENOMIC DNA]</scope>
    <source>
        <strain evidence="3 4">BEI207</strain>
    </source>
</reference>